<evidence type="ECO:0000256" key="1">
    <source>
        <dbReference type="SAM" id="MobiDB-lite"/>
    </source>
</evidence>
<evidence type="ECO:0000313" key="3">
    <source>
        <dbReference type="Proteomes" id="UP000076407"/>
    </source>
</evidence>
<dbReference type="AlphaFoldDB" id="A0A182XR18"/>
<organism evidence="2 3">
    <name type="scientific">Anopheles quadriannulatus</name>
    <name type="common">Mosquito</name>
    <dbReference type="NCBI Taxonomy" id="34691"/>
    <lineage>
        <taxon>Eukaryota</taxon>
        <taxon>Metazoa</taxon>
        <taxon>Ecdysozoa</taxon>
        <taxon>Arthropoda</taxon>
        <taxon>Hexapoda</taxon>
        <taxon>Insecta</taxon>
        <taxon>Pterygota</taxon>
        <taxon>Neoptera</taxon>
        <taxon>Endopterygota</taxon>
        <taxon>Diptera</taxon>
        <taxon>Nematocera</taxon>
        <taxon>Culicoidea</taxon>
        <taxon>Culicidae</taxon>
        <taxon>Anophelinae</taxon>
        <taxon>Anopheles</taxon>
    </lineage>
</organism>
<sequence length="67" mass="7637">MQKRKKKGRESVKMKSIKPAKKPAQIATGGGEVKQPPRCSTHKPITLKTIAWRKRKAKRKSPMSIER</sequence>
<protein>
    <submittedName>
        <fullName evidence="2">Uncharacterized protein</fullName>
    </submittedName>
</protein>
<proteinExistence type="predicted"/>
<dbReference type="VEuPathDB" id="VectorBase:AQUA014303"/>
<feature type="region of interest" description="Disordered" evidence="1">
    <location>
        <begin position="1"/>
        <end position="45"/>
    </location>
</feature>
<reference evidence="2" key="1">
    <citation type="submission" date="2020-05" db="UniProtKB">
        <authorList>
            <consortium name="EnsemblMetazoa"/>
        </authorList>
    </citation>
    <scope>IDENTIFICATION</scope>
    <source>
        <strain evidence="2">SANGQUA</strain>
    </source>
</reference>
<dbReference type="EnsemblMetazoa" id="AQUA014303-RA">
    <property type="protein sequence ID" value="AQUA014303-PA"/>
    <property type="gene ID" value="AQUA014303"/>
</dbReference>
<keyword evidence="3" id="KW-1185">Reference proteome</keyword>
<accession>A0A182XR18</accession>
<name>A0A182XR18_ANOQN</name>
<dbReference type="Proteomes" id="UP000076407">
    <property type="component" value="Unassembled WGS sequence"/>
</dbReference>
<evidence type="ECO:0000313" key="2">
    <source>
        <dbReference type="EnsemblMetazoa" id="AQUA014303-PA"/>
    </source>
</evidence>